<reference evidence="2" key="1">
    <citation type="journal article" date="2024" name="Proc. Natl. Acad. Sci. U.S.A.">
        <title>Extraordinary preservation of gene collinearity over three hundred million years revealed in homosporous lycophytes.</title>
        <authorList>
            <person name="Li C."/>
            <person name="Wickell D."/>
            <person name="Kuo L.Y."/>
            <person name="Chen X."/>
            <person name="Nie B."/>
            <person name="Liao X."/>
            <person name="Peng D."/>
            <person name="Ji J."/>
            <person name="Jenkins J."/>
            <person name="Williams M."/>
            <person name="Shu S."/>
            <person name="Plott C."/>
            <person name="Barry K."/>
            <person name="Rajasekar S."/>
            <person name="Grimwood J."/>
            <person name="Han X."/>
            <person name="Sun S."/>
            <person name="Hou Z."/>
            <person name="He W."/>
            <person name="Dai G."/>
            <person name="Sun C."/>
            <person name="Schmutz J."/>
            <person name="Leebens-Mack J.H."/>
            <person name="Li F.W."/>
            <person name="Wang L."/>
        </authorList>
    </citation>
    <scope>NUCLEOTIDE SEQUENCE [LARGE SCALE GENOMIC DNA]</scope>
    <source>
        <strain evidence="2">cv. PW_Plant_1</strain>
    </source>
</reference>
<dbReference type="Proteomes" id="UP001162992">
    <property type="component" value="Chromosome 15"/>
</dbReference>
<name>A0ACC2BHQ6_DIPCM</name>
<dbReference type="EMBL" id="CM055106">
    <property type="protein sequence ID" value="KAJ7529317.1"/>
    <property type="molecule type" value="Genomic_DNA"/>
</dbReference>
<protein>
    <submittedName>
        <fullName evidence="1">Uncharacterized protein</fullName>
    </submittedName>
</protein>
<comment type="caution">
    <text evidence="1">The sequence shown here is derived from an EMBL/GenBank/DDBJ whole genome shotgun (WGS) entry which is preliminary data.</text>
</comment>
<gene>
    <name evidence="1" type="ORF">O6H91_15G044400</name>
</gene>
<proteinExistence type="predicted"/>
<organism evidence="1 2">
    <name type="scientific">Diphasiastrum complanatum</name>
    <name type="common">Issler's clubmoss</name>
    <name type="synonym">Lycopodium complanatum</name>
    <dbReference type="NCBI Taxonomy" id="34168"/>
    <lineage>
        <taxon>Eukaryota</taxon>
        <taxon>Viridiplantae</taxon>
        <taxon>Streptophyta</taxon>
        <taxon>Embryophyta</taxon>
        <taxon>Tracheophyta</taxon>
        <taxon>Lycopodiopsida</taxon>
        <taxon>Lycopodiales</taxon>
        <taxon>Lycopodiaceae</taxon>
        <taxon>Lycopodioideae</taxon>
        <taxon>Diphasiastrum</taxon>
    </lineage>
</organism>
<accession>A0ACC2BHQ6</accession>
<evidence type="ECO:0000313" key="1">
    <source>
        <dbReference type="EMBL" id="KAJ7529317.1"/>
    </source>
</evidence>
<keyword evidence="2" id="KW-1185">Reference proteome</keyword>
<sequence length="291" mass="33207">MADMYRLPSRRETWRRSDQRDPTRRQGSLLQGLFSSSGVENRQVFPGPPKFESPSVQITSLMYTLINLDRAEMEIQLEMNNPNRVNCNLSSIDIVVESNDRKILKTKHERELTIRPNLTESLKVTLPAIEYKTILSSYPDVKRGQVLSYTVKVSPAFKETSTIPKLTAEKSGELPIPLEPRFHVKKLNTDQVSVDQCSVRLQMKVENKNNFDITVLKNDYEVVLSGNKVMKASATPNIVIKSNESRTVEFPVSLWPKEFGAALWNILRGRGCGLNIHWTMEADTLYGRMHL</sequence>
<evidence type="ECO:0000313" key="2">
    <source>
        <dbReference type="Proteomes" id="UP001162992"/>
    </source>
</evidence>